<proteinExistence type="predicted"/>
<comment type="caution">
    <text evidence="1">The sequence shown here is derived from an EMBL/GenBank/DDBJ whole genome shotgun (WGS) entry which is preliminary data.</text>
</comment>
<dbReference type="Proteomes" id="UP001244011">
    <property type="component" value="Unassembled WGS sequence"/>
</dbReference>
<reference evidence="1" key="1">
    <citation type="submission" date="2023-06" db="EMBL/GenBank/DDBJ databases">
        <title>Genome-scale phylogeny and comparative genomics of the fungal order Sordariales.</title>
        <authorList>
            <consortium name="Lawrence Berkeley National Laboratory"/>
            <person name="Hensen N."/>
            <person name="Bonometti L."/>
            <person name="Westerberg I."/>
            <person name="Brannstrom I.O."/>
            <person name="Guillou S."/>
            <person name="Cros-Aarteil S."/>
            <person name="Calhoun S."/>
            <person name="Haridas S."/>
            <person name="Kuo A."/>
            <person name="Mondo S."/>
            <person name="Pangilinan J."/>
            <person name="Riley R."/>
            <person name="Labutti K."/>
            <person name="Andreopoulos B."/>
            <person name="Lipzen A."/>
            <person name="Chen C."/>
            <person name="Yanf M."/>
            <person name="Daum C."/>
            <person name="Ng V."/>
            <person name="Clum A."/>
            <person name="Steindorff A."/>
            <person name="Ohm R."/>
            <person name="Martin F."/>
            <person name="Silar P."/>
            <person name="Natvig D."/>
            <person name="Lalanne C."/>
            <person name="Gautier V."/>
            <person name="Ament-Velasquez S.L."/>
            <person name="Kruys A."/>
            <person name="Hutchinson M.I."/>
            <person name="Powell A.J."/>
            <person name="Barry K."/>
            <person name="Miller A.N."/>
            <person name="Grigoriev I.V."/>
            <person name="Debuchy R."/>
            <person name="Gladieux P."/>
            <person name="Thoren M.H."/>
            <person name="Johannesson H."/>
        </authorList>
    </citation>
    <scope>NUCLEOTIDE SEQUENCE</scope>
    <source>
        <strain evidence="1">8032-3</strain>
    </source>
</reference>
<protein>
    <submittedName>
        <fullName evidence="1">Uncharacterized protein</fullName>
    </submittedName>
</protein>
<keyword evidence="2" id="KW-1185">Reference proteome</keyword>
<evidence type="ECO:0000313" key="1">
    <source>
        <dbReference type="EMBL" id="KAK1762441.1"/>
    </source>
</evidence>
<dbReference type="EMBL" id="MU839037">
    <property type="protein sequence ID" value="KAK1762441.1"/>
    <property type="molecule type" value="Genomic_DNA"/>
</dbReference>
<name>A0AAJ0BUU1_9PEZI</name>
<dbReference type="GeneID" id="85316098"/>
<accession>A0AAJ0BUU1</accession>
<dbReference type="AlphaFoldDB" id="A0AAJ0BUU1"/>
<organism evidence="1 2">
    <name type="scientific">Phialemonium atrogriseum</name>
    <dbReference type="NCBI Taxonomy" id="1093897"/>
    <lineage>
        <taxon>Eukaryota</taxon>
        <taxon>Fungi</taxon>
        <taxon>Dikarya</taxon>
        <taxon>Ascomycota</taxon>
        <taxon>Pezizomycotina</taxon>
        <taxon>Sordariomycetes</taxon>
        <taxon>Sordariomycetidae</taxon>
        <taxon>Cephalothecales</taxon>
        <taxon>Cephalothecaceae</taxon>
        <taxon>Phialemonium</taxon>
    </lineage>
</organism>
<sequence length="174" mass="19778">MAEQLVPSTQLLCDALQILGNSDVVEHAQKKRIILSKFPKKDTTETWDKGQRHWTSFEQEHVTGLSGRATVAAKGFYQYGNGKRQVDIKPGDYWELRWDYDPGKGSHVNVKVGNNKFAVLYPDGSISRDPNTAPGVYFDVLRDQTSFVGYKKGMNQEDLDYCAGMLAEYYRVKF</sequence>
<gene>
    <name evidence="1" type="ORF">QBC33DRAFT_623662</name>
</gene>
<evidence type="ECO:0000313" key="2">
    <source>
        <dbReference type="Proteomes" id="UP001244011"/>
    </source>
</evidence>
<dbReference type="RefSeq" id="XP_060278654.1">
    <property type="nucleotide sequence ID" value="XM_060432911.1"/>
</dbReference>